<dbReference type="Gene3D" id="1.20.1260.10">
    <property type="match status" value="1"/>
</dbReference>
<dbReference type="eggNOG" id="COG1633">
    <property type="taxonomic scope" value="Bacteria"/>
</dbReference>
<dbReference type="InterPro" id="IPR019052">
    <property type="entry name" value="DUF2383"/>
</dbReference>
<dbReference type="KEGG" id="ccb:Clocel_2855"/>
<evidence type="ECO:0000313" key="3">
    <source>
        <dbReference type="Proteomes" id="UP000002730"/>
    </source>
</evidence>
<organism evidence="2 3">
    <name type="scientific">Clostridium cellulovorans (strain ATCC 35296 / DSM 3052 / OCM 3 / 743B)</name>
    <dbReference type="NCBI Taxonomy" id="573061"/>
    <lineage>
        <taxon>Bacteria</taxon>
        <taxon>Bacillati</taxon>
        <taxon>Bacillota</taxon>
        <taxon>Clostridia</taxon>
        <taxon>Eubacteriales</taxon>
        <taxon>Clostridiaceae</taxon>
        <taxon>Clostridium</taxon>
    </lineage>
</organism>
<proteinExistence type="predicted"/>
<dbReference type="STRING" id="573061.Clocel_2855"/>
<dbReference type="RefSeq" id="WP_010075642.1">
    <property type="nucleotide sequence ID" value="NC_014393.1"/>
</dbReference>
<gene>
    <name evidence="2" type="ordered locus">Clocel_2855</name>
</gene>
<sequence length="153" mass="17243">MTATMTRDSIKDINKFLKGTHMGIDAIAALKKQSENNGIDELSMTLTEILEMYKNHQAILENIIKELGGKPVKNSGVIGEIVGFFDDIKDYLLLNNKEAILKEAIKNVDTGYNMGNKFLEINLELDKKTKSVISTMVEDNKKALQKLREINIR</sequence>
<dbReference type="Pfam" id="PF09537">
    <property type="entry name" value="DUF2383"/>
    <property type="match status" value="1"/>
</dbReference>
<evidence type="ECO:0000313" key="2">
    <source>
        <dbReference type="EMBL" id="ADL52551.1"/>
    </source>
</evidence>
<feature type="domain" description="DUF2383" evidence="1">
    <location>
        <begin position="10"/>
        <end position="120"/>
    </location>
</feature>
<dbReference type="EMBL" id="CP002160">
    <property type="protein sequence ID" value="ADL52551.1"/>
    <property type="molecule type" value="Genomic_DNA"/>
</dbReference>
<keyword evidence="3" id="KW-1185">Reference proteome</keyword>
<dbReference type="InterPro" id="IPR012347">
    <property type="entry name" value="Ferritin-like"/>
</dbReference>
<accession>D9SSA4</accession>
<dbReference type="AlphaFoldDB" id="D9SSA4"/>
<reference evidence="2 3" key="1">
    <citation type="submission" date="2010-08" db="EMBL/GenBank/DDBJ databases">
        <title>Complete sequence of Clostridium cellulovorans 743B.</title>
        <authorList>
            <consortium name="US DOE Joint Genome Institute"/>
            <person name="Lucas S."/>
            <person name="Copeland A."/>
            <person name="Lapidus A."/>
            <person name="Cheng J.-F."/>
            <person name="Bruce D."/>
            <person name="Goodwin L."/>
            <person name="Pitluck S."/>
            <person name="Chertkov O."/>
            <person name="Detter J.C."/>
            <person name="Han C."/>
            <person name="Tapia R."/>
            <person name="Land M."/>
            <person name="Hauser L."/>
            <person name="Chang Y.-J."/>
            <person name="Jeffries C."/>
            <person name="Kyrpides N."/>
            <person name="Ivanova N."/>
            <person name="Mikhailova N."/>
            <person name="Hemme C.L."/>
            <person name="Woyke T."/>
        </authorList>
    </citation>
    <scope>NUCLEOTIDE SEQUENCE [LARGE SCALE GENOMIC DNA]</scope>
    <source>
        <strain evidence="3">ATCC 35296 / DSM 3052 / OCM 3 / 743B</strain>
    </source>
</reference>
<dbReference type="Proteomes" id="UP000002730">
    <property type="component" value="Chromosome"/>
</dbReference>
<name>D9SSA4_CLOC7</name>
<dbReference type="OrthoDB" id="1647734at2"/>
<evidence type="ECO:0000259" key="1">
    <source>
        <dbReference type="Pfam" id="PF09537"/>
    </source>
</evidence>
<dbReference type="HOGENOM" id="CLU_1710039_0_0_9"/>
<protein>
    <recommendedName>
        <fullName evidence="1">DUF2383 domain-containing protein</fullName>
    </recommendedName>
</protein>